<dbReference type="AlphaFoldDB" id="A0A1B8QDC5"/>
<dbReference type="PRINTS" id="PR00702">
    <property type="entry name" value="ACRIFLAVINRP"/>
</dbReference>
<keyword evidence="1" id="KW-1133">Transmembrane helix</keyword>
<dbReference type="InterPro" id="IPR027463">
    <property type="entry name" value="AcrB_DN_DC_subdom"/>
</dbReference>
<feature type="transmembrane region" description="Helical" evidence="1">
    <location>
        <begin position="897"/>
        <end position="921"/>
    </location>
</feature>
<evidence type="ECO:0000313" key="2">
    <source>
        <dbReference type="EMBL" id="OBX79562.1"/>
    </source>
</evidence>
<protein>
    <submittedName>
        <fullName evidence="2">Nodulation protein NolG</fullName>
    </submittedName>
</protein>
<dbReference type="InterPro" id="IPR001036">
    <property type="entry name" value="Acrflvin-R"/>
</dbReference>
<dbReference type="Gene3D" id="3.30.70.1320">
    <property type="entry name" value="Multidrug efflux transporter AcrB pore domain like"/>
    <property type="match status" value="1"/>
</dbReference>
<feature type="transmembrane region" description="Helical" evidence="1">
    <location>
        <begin position="1004"/>
        <end position="1030"/>
    </location>
</feature>
<comment type="caution">
    <text evidence="2">The sequence shown here is derived from an EMBL/GenBank/DDBJ whole genome shotgun (WGS) entry which is preliminary data.</text>
</comment>
<proteinExistence type="predicted"/>
<dbReference type="Gene3D" id="3.30.2090.10">
    <property type="entry name" value="Multidrug efflux transporter AcrB TolC docking domain, DN and DC subdomains"/>
    <property type="match status" value="2"/>
</dbReference>
<gene>
    <name evidence="2" type="ORF">A9306_08465</name>
</gene>
<dbReference type="Proteomes" id="UP000092616">
    <property type="component" value="Unassembled WGS sequence"/>
</dbReference>
<dbReference type="Gene3D" id="3.30.70.1440">
    <property type="entry name" value="Multidrug efflux transporter AcrB pore domain"/>
    <property type="match status" value="1"/>
</dbReference>
<keyword evidence="1" id="KW-0812">Transmembrane</keyword>
<feature type="transmembrane region" description="Helical" evidence="1">
    <location>
        <begin position="544"/>
        <end position="565"/>
    </location>
</feature>
<dbReference type="GO" id="GO:0042910">
    <property type="term" value="F:xenobiotic transmembrane transporter activity"/>
    <property type="evidence" value="ECO:0007669"/>
    <property type="project" value="TreeGrafter"/>
</dbReference>
<evidence type="ECO:0000256" key="1">
    <source>
        <dbReference type="SAM" id="Phobius"/>
    </source>
</evidence>
<feature type="transmembrane region" description="Helical" evidence="1">
    <location>
        <begin position="972"/>
        <end position="992"/>
    </location>
</feature>
<sequence>MWLTRISIANPVFATMMMLAFMVAGLLATQRMQVEEFPDIDFPFVVISTTYAGASPEVVESDITEKIEEQINTIAGVKEIMSVSRQGMSQVIVQFDLNMSSDVAAQNVRDKLALVTPQFRDDVDDPIVAQFNPADMPVLSVAFDSSRMSVGELSTFLQNDISKRLQTVSGVGRVDLLGNRPRQIRIALEPERMNAYRVSVNQVANALKNDNVELPLGTLEQNNQQTIVQINGRVKSSAEFGQLVVAQNRTPSGQIVPVYLSQIAQIRDGQADAASAALVNGKPAVAMDVIKTSDANVLAVVDGVRKRLAEIEPTLPPDVHMQVVADSSVNIRGALGNVVRTLIEGAILAVFIVWLFLGSWRSTIITGLTLPITLLGTLAVVWLLGFSINMMTLLALALCIGLLIDDAIVVRENIVRHSAMGKLPRQAALDGTQEIGLAVVATSLVIVAVFLPVAFMGGIIGRFFYQFGVTVSVAVLLSMLVSFTLDPMLSSVWHDPDAAAGHHGARPRFARRPLAWVLWQFERSLTWLTGVYSRILRLCLKRRFVTLLIAVGSLVLAFGAAKLVGSEFVPQADMNDITVRFETPTNASVDYTQQKTAQVARVLAAMPEVTRTYAAVNTLAYSGDNHAQVKVTLLPKDQRQDLTTMTQRIRGQLAQIGGIKVTSVAAADNTIGGGEKPIQISITGDDLGKLAQLADDFMTRLDGIDGLIDVESTLTDPKATVNVTIDRLAANDAGLSVGQIGQALRPLLAGDNVTTFKDAQGNNIDVNLRLPNDDRRTIAQLQRLYLTSSKTDARGVPLLIPLSQVARFAATTGAAQINRRDLRREVVVKANTNGRPAGDIGRDIAAVQAQMKLPAGYAFAEQGANKDMAESLGYAATALLLAIIFIYMLLGSQFKSFLYPVAIMAALPLSLVGVFFALYLWGSTLNIFSIIGIIMLMGLVCKNAILLIDFIKTATENGQDRYSAIMQAGQTRLRPILMTTAAMVMGMVPLALGVGKGAEQQAPMAHAIIGGVLTSTLLTLIVVPVIYTYLDDAKRWTLRQFGKRSSVS</sequence>
<dbReference type="RefSeq" id="WP_067337263.1">
    <property type="nucleotide sequence ID" value="NZ_LZNA01000041.1"/>
</dbReference>
<feature type="transmembrane region" description="Helical" evidence="1">
    <location>
        <begin position="364"/>
        <end position="384"/>
    </location>
</feature>
<name>A0A1B8QDC5_9GAMM</name>
<dbReference type="SUPFAM" id="SSF82693">
    <property type="entry name" value="Multidrug efflux transporter AcrB pore domain, PN1, PN2, PC1 and PC2 subdomains"/>
    <property type="match status" value="3"/>
</dbReference>
<feature type="transmembrane region" description="Helical" evidence="1">
    <location>
        <begin position="435"/>
        <end position="457"/>
    </location>
</feature>
<feature type="transmembrane region" description="Helical" evidence="1">
    <location>
        <begin position="390"/>
        <end position="414"/>
    </location>
</feature>
<feature type="transmembrane region" description="Helical" evidence="1">
    <location>
        <begin position="872"/>
        <end position="890"/>
    </location>
</feature>
<dbReference type="EMBL" id="LZNA01000041">
    <property type="protein sequence ID" value="OBX79562.1"/>
    <property type="molecule type" value="Genomic_DNA"/>
</dbReference>
<dbReference type="PANTHER" id="PTHR32063">
    <property type="match status" value="1"/>
</dbReference>
<dbReference type="Pfam" id="PF00873">
    <property type="entry name" value="ACR_tran"/>
    <property type="match status" value="1"/>
</dbReference>
<accession>A0A1B8QDC5</accession>
<feature type="transmembrane region" description="Helical" evidence="1">
    <location>
        <begin position="927"/>
        <end position="951"/>
    </location>
</feature>
<keyword evidence="3" id="KW-1185">Reference proteome</keyword>
<evidence type="ECO:0000313" key="3">
    <source>
        <dbReference type="Proteomes" id="UP000092616"/>
    </source>
</evidence>
<dbReference type="Gene3D" id="1.20.1640.10">
    <property type="entry name" value="Multidrug efflux transporter AcrB transmembrane domain"/>
    <property type="match status" value="2"/>
</dbReference>
<dbReference type="Gene3D" id="3.30.70.1430">
    <property type="entry name" value="Multidrug efflux transporter AcrB pore domain"/>
    <property type="match status" value="2"/>
</dbReference>
<organism evidence="2 3">
    <name type="scientific">Faucicola atlantae</name>
    <dbReference type="NCBI Taxonomy" id="34059"/>
    <lineage>
        <taxon>Bacteria</taxon>
        <taxon>Pseudomonadati</taxon>
        <taxon>Pseudomonadota</taxon>
        <taxon>Gammaproteobacteria</taxon>
        <taxon>Moraxellales</taxon>
        <taxon>Moraxellaceae</taxon>
        <taxon>Faucicola</taxon>
    </lineage>
</organism>
<feature type="transmembrane region" description="Helical" evidence="1">
    <location>
        <begin position="338"/>
        <end position="357"/>
    </location>
</feature>
<dbReference type="SUPFAM" id="SSF82714">
    <property type="entry name" value="Multidrug efflux transporter AcrB TolC docking domain, DN and DC subdomains"/>
    <property type="match status" value="2"/>
</dbReference>
<keyword evidence="1" id="KW-0472">Membrane</keyword>
<dbReference type="PANTHER" id="PTHR32063:SF0">
    <property type="entry name" value="SWARMING MOTILITY PROTEIN SWRC"/>
    <property type="match status" value="1"/>
</dbReference>
<reference evidence="2 3" key="1">
    <citation type="submission" date="2016-06" db="EMBL/GenBank/DDBJ databases">
        <title>Draft genome of Moraxella atlantae CCUG 59586.</title>
        <authorList>
            <person name="Salva-Serra F."/>
            <person name="Engstrom-Jakobsson H."/>
            <person name="Thorell K."/>
            <person name="Gonzales-Siles L."/>
            <person name="Karlsson R."/>
            <person name="Boulund F."/>
            <person name="Engstrand L."/>
            <person name="Kristiansson E."/>
            <person name="Moore E."/>
        </authorList>
    </citation>
    <scope>NUCLEOTIDE SEQUENCE [LARGE SCALE GENOMIC DNA]</scope>
    <source>
        <strain evidence="2 3">CCUG 59586</strain>
    </source>
</reference>
<dbReference type="SUPFAM" id="SSF82866">
    <property type="entry name" value="Multidrug efflux transporter AcrB transmembrane domain"/>
    <property type="match status" value="2"/>
</dbReference>
<dbReference type="GO" id="GO:0005886">
    <property type="term" value="C:plasma membrane"/>
    <property type="evidence" value="ECO:0007669"/>
    <property type="project" value="TreeGrafter"/>
</dbReference>
<feature type="transmembrane region" description="Helical" evidence="1">
    <location>
        <begin position="12"/>
        <end position="29"/>
    </location>
</feature>
<feature type="transmembrane region" description="Helical" evidence="1">
    <location>
        <begin position="463"/>
        <end position="485"/>
    </location>
</feature>